<feature type="transmembrane region" description="Helical" evidence="1">
    <location>
        <begin position="12"/>
        <end position="34"/>
    </location>
</feature>
<gene>
    <name evidence="4" type="ORF">ACFO1S_25140</name>
</gene>
<comment type="caution">
    <text evidence="4">The sequence shown here is derived from an EMBL/GenBank/DDBJ whole genome shotgun (WGS) entry which is preliminary data.</text>
</comment>
<dbReference type="PANTHER" id="PTHR34220:SF7">
    <property type="entry name" value="SENSOR HISTIDINE KINASE YPDA"/>
    <property type="match status" value="1"/>
</dbReference>
<dbReference type="InterPro" id="IPR010559">
    <property type="entry name" value="Sig_transdc_His_kin_internal"/>
</dbReference>
<dbReference type="SUPFAM" id="SSF55874">
    <property type="entry name" value="ATPase domain of HSP90 chaperone/DNA topoisomerase II/histidine kinase"/>
    <property type="match status" value="1"/>
</dbReference>
<reference evidence="5" key="1">
    <citation type="journal article" date="2019" name="Int. J. Syst. Evol. Microbiol.">
        <title>The Global Catalogue of Microorganisms (GCM) 10K type strain sequencing project: providing services to taxonomists for standard genome sequencing and annotation.</title>
        <authorList>
            <consortium name="The Broad Institute Genomics Platform"/>
            <consortium name="The Broad Institute Genome Sequencing Center for Infectious Disease"/>
            <person name="Wu L."/>
            <person name="Ma J."/>
        </authorList>
    </citation>
    <scope>NUCLEOTIDE SEQUENCE [LARGE SCALE GENOMIC DNA]</scope>
    <source>
        <strain evidence="5">CGMCC 4.1641</strain>
    </source>
</reference>
<evidence type="ECO:0000313" key="5">
    <source>
        <dbReference type="Proteomes" id="UP001595755"/>
    </source>
</evidence>
<sequence length="584" mass="65915">MGNPFKKYRIDNLFFGSFALLIVIMIGATIWISYSLTSSELATTASSNQQKLLSVLNNEITTRLTTIEQISLSTSRDNVLISLLAGSYAEDDFVRYQQFKEVKQSLASLTNSIPLIEGIDVYMHKPQYGDSESYIQFRDLEEASQQYWAESVKRNDMAWSDEYRRQAIQGEVSVLSFARTIMNNNNKLIGYLVMHVKADMLKGVLAGQSSGQVSRMLLDASGNPVLHIGSVPDGDSWTQWAADMQGQSGVFRILDPRSGSNSLLVFSRSLNSDWTMVELTPWSQIIKGSLTLAKAIAVIGALAILLTLILTVLISRQFTMPIKKLVGAMIQYSVEGENAKLPEDYENEFGYLFSGYRKQNERIQELVHSLRQRHELQRRAEIDALQANINPHFLYNTLDQLNWMAIANDQEEISRILELMGRMFRIGLSNGNTFITVHEEMEHLSSYIEIQQIRFNGLLQFRSDIPEELGACYMPKMVLQPFVENAIIHGFHQRSQGTIEIVMRRSGDQLQIKMEDDGVGLRSGGGESALHRKSGGYGIRNVEERISAYFGSRYGIAIKPREEGGTRVVVQLPLLEERPERQIG</sequence>
<organism evidence="4 5">
    <name type="scientific">Cohnella boryungensis</name>
    <dbReference type="NCBI Taxonomy" id="768479"/>
    <lineage>
        <taxon>Bacteria</taxon>
        <taxon>Bacillati</taxon>
        <taxon>Bacillota</taxon>
        <taxon>Bacilli</taxon>
        <taxon>Bacillales</taxon>
        <taxon>Paenibacillaceae</taxon>
        <taxon>Cohnella</taxon>
    </lineage>
</organism>
<evidence type="ECO:0000313" key="4">
    <source>
        <dbReference type="EMBL" id="MFC4306710.1"/>
    </source>
</evidence>
<dbReference type="Pfam" id="PF06580">
    <property type="entry name" value="His_kinase"/>
    <property type="match status" value="1"/>
</dbReference>
<dbReference type="GO" id="GO:0004673">
    <property type="term" value="F:protein histidine kinase activity"/>
    <property type="evidence" value="ECO:0007669"/>
    <property type="project" value="UniProtKB-EC"/>
</dbReference>
<proteinExistence type="predicted"/>
<accession>A0ABV8SHH0</accession>
<dbReference type="RefSeq" id="WP_204602230.1">
    <property type="nucleotide sequence ID" value="NZ_JBHSED010000065.1"/>
</dbReference>
<dbReference type="Gene3D" id="6.10.340.10">
    <property type="match status" value="1"/>
</dbReference>
<protein>
    <submittedName>
        <fullName evidence="4">Sensor histidine kinase</fullName>
        <ecNumber evidence="4">2.7.13.3</ecNumber>
    </submittedName>
</protein>
<feature type="domain" description="Histidine kinase/HSP90-like ATPase" evidence="2">
    <location>
        <begin position="477"/>
        <end position="574"/>
    </location>
</feature>
<keyword evidence="4" id="KW-0418">Kinase</keyword>
<dbReference type="InterPro" id="IPR036890">
    <property type="entry name" value="HATPase_C_sf"/>
</dbReference>
<feature type="domain" description="Signal transduction histidine kinase internal region" evidence="3">
    <location>
        <begin position="380"/>
        <end position="456"/>
    </location>
</feature>
<feature type="transmembrane region" description="Helical" evidence="1">
    <location>
        <begin position="295"/>
        <end position="314"/>
    </location>
</feature>
<dbReference type="EMBL" id="JBHSED010000065">
    <property type="protein sequence ID" value="MFC4306710.1"/>
    <property type="molecule type" value="Genomic_DNA"/>
</dbReference>
<keyword evidence="1" id="KW-0812">Transmembrane</keyword>
<dbReference type="InterPro" id="IPR003594">
    <property type="entry name" value="HATPase_dom"/>
</dbReference>
<keyword evidence="1" id="KW-1133">Transmembrane helix</keyword>
<evidence type="ECO:0000259" key="2">
    <source>
        <dbReference type="Pfam" id="PF02518"/>
    </source>
</evidence>
<evidence type="ECO:0000256" key="1">
    <source>
        <dbReference type="SAM" id="Phobius"/>
    </source>
</evidence>
<dbReference type="Gene3D" id="3.30.565.10">
    <property type="entry name" value="Histidine kinase-like ATPase, C-terminal domain"/>
    <property type="match status" value="1"/>
</dbReference>
<dbReference type="Pfam" id="PF02518">
    <property type="entry name" value="HATPase_c"/>
    <property type="match status" value="1"/>
</dbReference>
<name>A0ABV8SHH0_9BACL</name>
<dbReference type="PANTHER" id="PTHR34220">
    <property type="entry name" value="SENSOR HISTIDINE KINASE YPDA"/>
    <property type="match status" value="1"/>
</dbReference>
<keyword evidence="5" id="KW-1185">Reference proteome</keyword>
<dbReference type="InterPro" id="IPR050640">
    <property type="entry name" value="Bact_2-comp_sensor_kinase"/>
</dbReference>
<keyword evidence="4" id="KW-0808">Transferase</keyword>
<dbReference type="EC" id="2.7.13.3" evidence="4"/>
<keyword evidence="1" id="KW-0472">Membrane</keyword>
<evidence type="ECO:0000259" key="3">
    <source>
        <dbReference type="Pfam" id="PF06580"/>
    </source>
</evidence>
<dbReference type="Proteomes" id="UP001595755">
    <property type="component" value="Unassembled WGS sequence"/>
</dbReference>